<accession>A0A2H1VPS7</accession>
<gene>
    <name evidence="1" type="ORF">SFRICE_003627</name>
</gene>
<name>A0A2H1VPS7_SPOFR</name>
<dbReference type="AlphaFoldDB" id="A0A2H1VPS7"/>
<protein>
    <submittedName>
        <fullName evidence="1">SFRICE_003627</fullName>
    </submittedName>
</protein>
<evidence type="ECO:0000313" key="1">
    <source>
        <dbReference type="EMBL" id="SOQ42808.1"/>
    </source>
</evidence>
<dbReference type="EMBL" id="ODYU01003706">
    <property type="protein sequence ID" value="SOQ42808.1"/>
    <property type="molecule type" value="Genomic_DNA"/>
</dbReference>
<organism evidence="1">
    <name type="scientific">Spodoptera frugiperda</name>
    <name type="common">Fall armyworm</name>
    <dbReference type="NCBI Taxonomy" id="7108"/>
    <lineage>
        <taxon>Eukaryota</taxon>
        <taxon>Metazoa</taxon>
        <taxon>Ecdysozoa</taxon>
        <taxon>Arthropoda</taxon>
        <taxon>Hexapoda</taxon>
        <taxon>Insecta</taxon>
        <taxon>Pterygota</taxon>
        <taxon>Neoptera</taxon>
        <taxon>Endopterygota</taxon>
        <taxon>Lepidoptera</taxon>
        <taxon>Glossata</taxon>
        <taxon>Ditrysia</taxon>
        <taxon>Noctuoidea</taxon>
        <taxon>Noctuidae</taxon>
        <taxon>Amphipyrinae</taxon>
        <taxon>Spodoptera</taxon>
    </lineage>
</organism>
<sequence length="143" mass="16095">MNIAYFYEAPNQATIHETLGNIVATFFMEHEQPYHLMVSNGRRPWTLETPETLQMRCLLGVRNLRVFGESGIGKIMKGGIGPPISEGSTNVLHDQIGRLDQSDTTASQKTNVKQRLRCISLCSWVVAIAYSRVIRLSVYRSIP</sequence>
<reference evidence="1" key="1">
    <citation type="submission" date="2016-07" db="EMBL/GenBank/DDBJ databases">
        <authorList>
            <person name="Bretaudeau A."/>
        </authorList>
    </citation>
    <scope>NUCLEOTIDE SEQUENCE</scope>
    <source>
        <strain evidence="1">Rice</strain>
        <tissue evidence="1">Whole body</tissue>
    </source>
</reference>
<proteinExistence type="predicted"/>